<dbReference type="SUPFAM" id="SSF52402">
    <property type="entry name" value="Adenine nucleotide alpha hydrolases-like"/>
    <property type="match status" value="2"/>
</dbReference>
<feature type="domain" description="Asparagine synthetase" evidence="5">
    <location>
        <begin position="374"/>
        <end position="427"/>
    </location>
</feature>
<dbReference type="AlphaFoldDB" id="A0A9W6XI86"/>
<dbReference type="Gene3D" id="3.60.20.10">
    <property type="entry name" value="Glutamine Phosphoribosylpyrophosphate, subunit 1, domain 1"/>
    <property type="match status" value="1"/>
</dbReference>
<dbReference type="InterPro" id="IPR001962">
    <property type="entry name" value="Asn_synthase"/>
</dbReference>
<dbReference type="Gene3D" id="3.40.50.620">
    <property type="entry name" value="HUPs"/>
    <property type="match status" value="2"/>
</dbReference>
<dbReference type="InterPro" id="IPR014729">
    <property type="entry name" value="Rossmann-like_a/b/a_fold"/>
</dbReference>
<dbReference type="GO" id="GO:0006529">
    <property type="term" value="P:asparagine biosynthetic process"/>
    <property type="evidence" value="ECO:0007669"/>
    <property type="project" value="UniProtKB-KW"/>
</dbReference>
<evidence type="ECO:0000313" key="7">
    <source>
        <dbReference type="Proteomes" id="UP001165121"/>
    </source>
</evidence>
<evidence type="ECO:0000259" key="5">
    <source>
        <dbReference type="Pfam" id="PF00733"/>
    </source>
</evidence>
<reference evidence="6" key="1">
    <citation type="submission" date="2023-04" db="EMBL/GenBank/DDBJ databases">
        <title>Phytophthora fragariaefolia NBRC 109709.</title>
        <authorList>
            <person name="Ichikawa N."/>
            <person name="Sato H."/>
            <person name="Tonouchi N."/>
        </authorList>
    </citation>
    <scope>NUCLEOTIDE SEQUENCE</scope>
    <source>
        <strain evidence="6">NBRC 109709</strain>
    </source>
</reference>
<dbReference type="Pfam" id="PF00733">
    <property type="entry name" value="Asn_synthase"/>
    <property type="match status" value="2"/>
</dbReference>
<dbReference type="PANTHER" id="PTHR45937">
    <property type="entry name" value="ASPARAGINE SYNTHETASE DOMAIN-CONTAINING PROTEIN 1"/>
    <property type="match status" value="1"/>
</dbReference>
<comment type="caution">
    <text evidence="6">The sequence shown here is derived from an EMBL/GenBank/DDBJ whole genome shotgun (WGS) entry which is preliminary data.</text>
</comment>
<dbReference type="OrthoDB" id="10252281at2759"/>
<keyword evidence="1" id="KW-0028">Amino-acid biosynthesis</keyword>
<evidence type="ECO:0000256" key="2">
    <source>
        <dbReference type="ARBA" id="ARBA00022888"/>
    </source>
</evidence>
<dbReference type="InterPro" id="IPR029055">
    <property type="entry name" value="Ntn_hydrolases_N"/>
</dbReference>
<dbReference type="PANTHER" id="PTHR45937:SF1">
    <property type="entry name" value="ASPARAGINE SYNTHETASE DOMAIN-CONTAINING PROTEIN 1"/>
    <property type="match status" value="1"/>
</dbReference>
<feature type="domain" description="Asparagine synthetase" evidence="5">
    <location>
        <begin position="698"/>
        <end position="772"/>
    </location>
</feature>
<gene>
    <name evidence="6" type="ORF">Pfra01_001145100</name>
</gene>
<evidence type="ECO:0000256" key="1">
    <source>
        <dbReference type="ARBA" id="ARBA00022605"/>
    </source>
</evidence>
<dbReference type="EMBL" id="BSXT01001128">
    <property type="protein sequence ID" value="GMF39016.1"/>
    <property type="molecule type" value="Genomic_DNA"/>
</dbReference>
<dbReference type="SUPFAM" id="SSF56235">
    <property type="entry name" value="N-terminal nucleophile aminohydrolases (Ntn hydrolases)"/>
    <property type="match status" value="1"/>
</dbReference>
<keyword evidence="2" id="KW-0061">Asparagine biosynthesis</keyword>
<dbReference type="Proteomes" id="UP001165121">
    <property type="component" value="Unassembled WGS sequence"/>
</dbReference>
<feature type="compositionally biased region" description="Low complexity" evidence="4">
    <location>
        <begin position="9"/>
        <end position="20"/>
    </location>
</feature>
<evidence type="ECO:0000313" key="6">
    <source>
        <dbReference type="EMBL" id="GMF39016.1"/>
    </source>
</evidence>
<dbReference type="GO" id="GO:0004066">
    <property type="term" value="F:asparagine synthase (glutamine-hydrolyzing) activity"/>
    <property type="evidence" value="ECO:0007669"/>
    <property type="project" value="InterPro"/>
</dbReference>
<organism evidence="6 7">
    <name type="scientific">Phytophthora fragariaefolia</name>
    <dbReference type="NCBI Taxonomy" id="1490495"/>
    <lineage>
        <taxon>Eukaryota</taxon>
        <taxon>Sar</taxon>
        <taxon>Stramenopiles</taxon>
        <taxon>Oomycota</taxon>
        <taxon>Peronosporomycetes</taxon>
        <taxon>Peronosporales</taxon>
        <taxon>Peronosporaceae</taxon>
        <taxon>Phytophthora</taxon>
    </lineage>
</organism>
<feature type="region of interest" description="Disordered" evidence="4">
    <location>
        <begin position="9"/>
        <end position="28"/>
    </location>
</feature>
<protein>
    <submittedName>
        <fullName evidence="6">Unnamed protein product</fullName>
    </submittedName>
</protein>
<keyword evidence="3" id="KW-0315">Glutamine amidotransferase</keyword>
<dbReference type="InterPro" id="IPR051857">
    <property type="entry name" value="Asn_synthetase_domain"/>
</dbReference>
<sequence length="816" mass="89345">MCGIGLVLSPASSNEPSPSALVGPSSASSRDSGNSLHACNAFVQADFDRELQLRLCQRGPDHYQRVFQRVAAEFSGDSHACDWAIAMHSAVLHLRGDKVTPQPVSDSDANVLCWNGEVFGMDGDISTEREVDEVLMQGSDTLFLSEKLQAAGSKLQQMTVEEMETQGDPVIQLMRRVQGPFAMAWLHESTKRVYFAHDRFGRRSLLYRMWGGDGTDVVANLAGTEPSSQEVLQTDLARLVLSSVAIGNHEDVLSKFEELPAFGIYVLDLCARPSKISQGLASYRIEFHPYTPLAPMLPALTTVQKAGDNVMDRFGSKLPRPMATPEFGTRNVVSRDASELESSASALILALSNAVGVRVRSIPARPSSDMRTSPARVAVLFSGGLDSVVIAALTHFHVPDDEPVDLLTICFDESSAFTSPDRLAAELAHSELCALFPRRKWNLVKVNVARSELTSQQREVLTLMAPCNTHMDFNIGAAFWFLSRGIGELKETGQAPENATMEELNAFLKPRRADLRQLETEVAAIRLFGEDTKNSNALVCPVNRCGRKRKHGCIIGVCKSCCFKMQRAVEKLNIHESGDGQLVDPREAQGYRAKLISMGVQSESHLDLLFDLLMSKRQEEQEGSLKPTSRSNLSCRVHRAKKEQADEPEELTPASAVKICHSKENVYQTTARVVLVGIGADEQLAGYGRHRTALVNGGEDALRAELKVDLGRIWKRNLGRDDRCIASHGREARFPYLDESVVSAIATFPVSSLCDAELPRGEGDKRALRIVARALGLRSCAGLAKRAIQFGSRIAKVSNNGSNRQTQGVSTFSGIE</sequence>
<name>A0A9W6XI86_9STRA</name>
<keyword evidence="7" id="KW-1185">Reference proteome</keyword>
<dbReference type="CDD" id="cd01991">
    <property type="entry name" value="Asn_synthase_B_C"/>
    <property type="match status" value="1"/>
</dbReference>
<evidence type="ECO:0000256" key="3">
    <source>
        <dbReference type="ARBA" id="ARBA00022962"/>
    </source>
</evidence>
<accession>A0A9W6XI86</accession>
<evidence type="ECO:0000256" key="4">
    <source>
        <dbReference type="SAM" id="MobiDB-lite"/>
    </source>
</evidence>
<proteinExistence type="predicted"/>